<feature type="transmembrane region" description="Helical" evidence="16">
    <location>
        <begin position="348"/>
        <end position="367"/>
    </location>
</feature>
<reference evidence="17 18" key="1">
    <citation type="submission" date="2015-03" db="EMBL/GenBank/DDBJ databases">
        <title>Draft genome sequence of Elstera litoralis.</title>
        <authorList>
            <person name="Rahalkar M.C."/>
            <person name="Dhakephalkar P.K."/>
            <person name="Pore S.D."/>
            <person name="Arora P."/>
            <person name="Kapse N.G."/>
            <person name="Pandit P.S."/>
        </authorList>
    </citation>
    <scope>NUCLEOTIDE SEQUENCE [LARGE SCALE GENOMIC DNA]</scope>
    <source>
        <strain evidence="17 18">Dia-1</strain>
    </source>
</reference>
<proteinExistence type="inferred from homology"/>
<dbReference type="PANTHER" id="PTHR30474:SF2">
    <property type="entry name" value="PEPTIDOGLYCAN GLYCOSYLTRANSFERASE FTSW-RELATED"/>
    <property type="match status" value="1"/>
</dbReference>
<comment type="caution">
    <text evidence="17">The sequence shown here is derived from an EMBL/GenBank/DDBJ whole genome shotgun (WGS) entry which is preliminary data.</text>
</comment>
<dbReference type="EMBL" id="LAJY01000343">
    <property type="protein sequence ID" value="KJV09170.1"/>
    <property type="molecule type" value="Genomic_DNA"/>
</dbReference>
<feature type="transmembrane region" description="Helical" evidence="16">
    <location>
        <begin position="280"/>
        <end position="297"/>
    </location>
</feature>
<keyword evidence="5" id="KW-0133">Cell shape</keyword>
<evidence type="ECO:0000256" key="12">
    <source>
        <dbReference type="ARBA" id="ARBA00041185"/>
    </source>
</evidence>
<sequence>MTTLGSFSRADRSIVGRWWWTVDRTSLVALLVLAGIGAMLILAASPAVATRIGISDSFHFVKRQLMVLPAALLVMIAISLLSPRNIRRLAVVGFLGGLGMLALTLVAGQEIKGARRWISLAGQSIQPSEFVKPCFAVVAAWMFAEQRKGRGVPGFLICTGLYLIVVALLLKQPDLGMTVVITAIWLIQFFLAGLPMIFVLIGGFGAVTGLIGAYFLLPHVASRIDRFLDPAAGDRYQVDKAMDAFANGGAFGRGPGEGVAKAFIPDVHADFIFAVAGEEYGLITCLIIVALFALIVLRGFAKLLQESNLFVLLAGTGLLVQFGLQAFINMASTLHMIPTKGMTLPLISYGLSSLFAIALGMGMLLGLTRRRFGESDL</sequence>
<organism evidence="17 18">
    <name type="scientific">Elstera litoralis</name>
    <dbReference type="NCBI Taxonomy" id="552518"/>
    <lineage>
        <taxon>Bacteria</taxon>
        <taxon>Pseudomonadati</taxon>
        <taxon>Pseudomonadota</taxon>
        <taxon>Alphaproteobacteria</taxon>
        <taxon>Rhodospirillales</taxon>
        <taxon>Rhodospirillaceae</taxon>
        <taxon>Elstera</taxon>
    </lineage>
</organism>
<keyword evidence="18" id="KW-1185">Reference proteome</keyword>
<evidence type="ECO:0000256" key="1">
    <source>
        <dbReference type="ARBA" id="ARBA00004141"/>
    </source>
</evidence>
<dbReference type="AlphaFoldDB" id="A0A0F3IR07"/>
<dbReference type="GO" id="GO:0009252">
    <property type="term" value="P:peptidoglycan biosynthetic process"/>
    <property type="evidence" value="ECO:0007669"/>
    <property type="project" value="UniProtKB-KW"/>
</dbReference>
<gene>
    <name evidence="17" type="ORF">VZ95_13175</name>
</gene>
<feature type="transmembrane region" description="Helical" evidence="16">
    <location>
        <begin position="27"/>
        <end position="53"/>
    </location>
</feature>
<keyword evidence="17" id="KW-0131">Cell cycle</keyword>
<evidence type="ECO:0000256" key="14">
    <source>
        <dbReference type="ARBA" id="ARBA00044770"/>
    </source>
</evidence>
<dbReference type="EC" id="2.4.99.28" evidence="14"/>
<keyword evidence="2" id="KW-0328">Glycosyltransferase</keyword>
<comment type="catalytic activity">
    <reaction evidence="15">
        <text>[GlcNAc-(1-&gt;4)-Mur2Ac(oyl-L-Ala-gamma-D-Glu-L-Lys-D-Ala-D-Ala)](n)-di-trans,octa-cis-undecaprenyl diphosphate + beta-D-GlcNAc-(1-&gt;4)-Mur2Ac(oyl-L-Ala-gamma-D-Glu-L-Lys-D-Ala-D-Ala)-di-trans,octa-cis-undecaprenyl diphosphate = [GlcNAc-(1-&gt;4)-Mur2Ac(oyl-L-Ala-gamma-D-Glu-L-Lys-D-Ala-D-Ala)](n+1)-di-trans,octa-cis-undecaprenyl diphosphate + di-trans,octa-cis-undecaprenyl diphosphate + H(+)</text>
        <dbReference type="Rhea" id="RHEA:23708"/>
        <dbReference type="Rhea" id="RHEA-COMP:9602"/>
        <dbReference type="Rhea" id="RHEA-COMP:9603"/>
        <dbReference type="ChEBI" id="CHEBI:15378"/>
        <dbReference type="ChEBI" id="CHEBI:58405"/>
        <dbReference type="ChEBI" id="CHEBI:60033"/>
        <dbReference type="ChEBI" id="CHEBI:78435"/>
        <dbReference type="EC" id="2.4.99.28"/>
    </reaction>
</comment>
<evidence type="ECO:0000256" key="5">
    <source>
        <dbReference type="ARBA" id="ARBA00022960"/>
    </source>
</evidence>
<evidence type="ECO:0000313" key="17">
    <source>
        <dbReference type="EMBL" id="KJV09170.1"/>
    </source>
</evidence>
<evidence type="ECO:0000256" key="8">
    <source>
        <dbReference type="ARBA" id="ARBA00023136"/>
    </source>
</evidence>
<evidence type="ECO:0000313" key="18">
    <source>
        <dbReference type="Proteomes" id="UP000033774"/>
    </source>
</evidence>
<dbReference type="GO" id="GO:0008955">
    <property type="term" value="F:peptidoglycan glycosyltransferase activity"/>
    <property type="evidence" value="ECO:0007669"/>
    <property type="project" value="UniProtKB-EC"/>
</dbReference>
<dbReference type="Pfam" id="PF01098">
    <property type="entry name" value="FTSW_RODA_SPOVE"/>
    <property type="match status" value="1"/>
</dbReference>
<evidence type="ECO:0000256" key="4">
    <source>
        <dbReference type="ARBA" id="ARBA00022692"/>
    </source>
</evidence>
<keyword evidence="17" id="KW-0132">Cell division</keyword>
<dbReference type="Proteomes" id="UP000033774">
    <property type="component" value="Unassembled WGS sequence"/>
</dbReference>
<dbReference type="GO" id="GO:0032153">
    <property type="term" value="C:cell division site"/>
    <property type="evidence" value="ECO:0007669"/>
    <property type="project" value="TreeGrafter"/>
</dbReference>
<evidence type="ECO:0000256" key="3">
    <source>
        <dbReference type="ARBA" id="ARBA00022679"/>
    </source>
</evidence>
<dbReference type="GO" id="GO:0051301">
    <property type="term" value="P:cell division"/>
    <property type="evidence" value="ECO:0007669"/>
    <property type="project" value="UniProtKB-KW"/>
</dbReference>
<feature type="transmembrane region" description="Helical" evidence="16">
    <location>
        <begin position="197"/>
        <end position="217"/>
    </location>
</feature>
<keyword evidence="4 16" id="KW-0812">Transmembrane</keyword>
<feature type="transmembrane region" description="Helical" evidence="16">
    <location>
        <begin position="309"/>
        <end position="328"/>
    </location>
</feature>
<dbReference type="GO" id="GO:0008360">
    <property type="term" value="P:regulation of cell shape"/>
    <property type="evidence" value="ECO:0007669"/>
    <property type="project" value="UniProtKB-KW"/>
</dbReference>
<evidence type="ECO:0000256" key="13">
    <source>
        <dbReference type="ARBA" id="ARBA00041418"/>
    </source>
</evidence>
<keyword evidence="3" id="KW-0808">Transferase</keyword>
<keyword evidence="8 16" id="KW-0472">Membrane</keyword>
<evidence type="ECO:0000256" key="15">
    <source>
        <dbReference type="ARBA" id="ARBA00049902"/>
    </source>
</evidence>
<protein>
    <recommendedName>
        <fullName evidence="12">Probable peptidoglycan glycosyltransferase FtsW</fullName>
        <ecNumber evidence="14">2.4.99.28</ecNumber>
    </recommendedName>
    <alternativeName>
        <fullName evidence="13">Cell division protein FtsW</fullName>
    </alternativeName>
    <alternativeName>
        <fullName evidence="10">Cell wall polymerase</fullName>
    </alternativeName>
    <alternativeName>
        <fullName evidence="9">Peptidoglycan polymerase</fullName>
    </alternativeName>
</protein>
<evidence type="ECO:0000256" key="10">
    <source>
        <dbReference type="ARBA" id="ARBA00033270"/>
    </source>
</evidence>
<name>A0A0F3IR07_9PROT</name>
<keyword evidence="6" id="KW-0573">Peptidoglycan synthesis</keyword>
<dbReference type="InterPro" id="IPR001182">
    <property type="entry name" value="FtsW/RodA"/>
</dbReference>
<dbReference type="PANTHER" id="PTHR30474">
    <property type="entry name" value="CELL CYCLE PROTEIN"/>
    <property type="match status" value="1"/>
</dbReference>
<feature type="transmembrane region" description="Helical" evidence="16">
    <location>
        <begin position="65"/>
        <end position="83"/>
    </location>
</feature>
<feature type="transmembrane region" description="Helical" evidence="16">
    <location>
        <begin position="89"/>
        <end position="108"/>
    </location>
</feature>
<evidence type="ECO:0000256" key="11">
    <source>
        <dbReference type="ARBA" id="ARBA00038053"/>
    </source>
</evidence>
<evidence type="ECO:0000256" key="16">
    <source>
        <dbReference type="SAM" id="Phobius"/>
    </source>
</evidence>
<dbReference type="GO" id="GO:0005886">
    <property type="term" value="C:plasma membrane"/>
    <property type="evidence" value="ECO:0007669"/>
    <property type="project" value="TreeGrafter"/>
</dbReference>
<accession>A0A0F3IR07</accession>
<comment type="subcellular location">
    <subcellularLocation>
        <location evidence="1">Membrane</location>
        <topology evidence="1">Multi-pass membrane protein</topology>
    </subcellularLocation>
</comment>
<keyword evidence="7 16" id="KW-1133">Transmembrane helix</keyword>
<dbReference type="OrthoDB" id="9768187at2"/>
<comment type="similarity">
    <text evidence="11">Belongs to the SEDS family. FtsW subfamily.</text>
</comment>
<evidence type="ECO:0000256" key="7">
    <source>
        <dbReference type="ARBA" id="ARBA00022989"/>
    </source>
</evidence>
<dbReference type="GO" id="GO:0015648">
    <property type="term" value="F:lipid-linked peptidoglycan transporter activity"/>
    <property type="evidence" value="ECO:0007669"/>
    <property type="project" value="TreeGrafter"/>
</dbReference>
<dbReference type="RefSeq" id="WP_045776258.1">
    <property type="nucleotide sequence ID" value="NZ_LAJY01000343.1"/>
</dbReference>
<dbReference type="PATRIC" id="fig|552518.3.peg.2305"/>
<evidence type="ECO:0000256" key="9">
    <source>
        <dbReference type="ARBA" id="ARBA00032370"/>
    </source>
</evidence>
<evidence type="ECO:0000256" key="6">
    <source>
        <dbReference type="ARBA" id="ARBA00022984"/>
    </source>
</evidence>
<evidence type="ECO:0000256" key="2">
    <source>
        <dbReference type="ARBA" id="ARBA00022676"/>
    </source>
</evidence>
<feature type="transmembrane region" description="Helical" evidence="16">
    <location>
        <begin position="151"/>
        <end position="169"/>
    </location>
</feature>